<protein>
    <submittedName>
        <fullName evidence="1">Uncharacterized protein</fullName>
    </submittedName>
</protein>
<gene>
    <name evidence="1" type="primary">ORF25074</name>
</gene>
<dbReference type="AlphaFoldDB" id="A0A0B6YGT4"/>
<feature type="non-terminal residue" evidence="1">
    <location>
        <position position="1"/>
    </location>
</feature>
<reference evidence="1" key="1">
    <citation type="submission" date="2014-12" db="EMBL/GenBank/DDBJ databases">
        <title>Insight into the proteome of Arion vulgaris.</title>
        <authorList>
            <person name="Aradska J."/>
            <person name="Bulat T."/>
            <person name="Smidak R."/>
            <person name="Sarate P."/>
            <person name="Gangsoo J."/>
            <person name="Sialana F."/>
            <person name="Bilban M."/>
            <person name="Lubec G."/>
        </authorList>
    </citation>
    <scope>NUCLEOTIDE SEQUENCE</scope>
    <source>
        <tissue evidence="1">Skin</tissue>
    </source>
</reference>
<name>A0A0B6YGT4_9EUPU</name>
<accession>A0A0B6YGT4</accession>
<evidence type="ECO:0000313" key="1">
    <source>
        <dbReference type="EMBL" id="CEK55384.1"/>
    </source>
</evidence>
<organism evidence="1">
    <name type="scientific">Arion vulgaris</name>
    <dbReference type="NCBI Taxonomy" id="1028688"/>
    <lineage>
        <taxon>Eukaryota</taxon>
        <taxon>Metazoa</taxon>
        <taxon>Spiralia</taxon>
        <taxon>Lophotrochozoa</taxon>
        <taxon>Mollusca</taxon>
        <taxon>Gastropoda</taxon>
        <taxon>Heterobranchia</taxon>
        <taxon>Euthyneura</taxon>
        <taxon>Panpulmonata</taxon>
        <taxon>Eupulmonata</taxon>
        <taxon>Stylommatophora</taxon>
        <taxon>Helicina</taxon>
        <taxon>Arionoidea</taxon>
        <taxon>Arionidae</taxon>
        <taxon>Arion</taxon>
    </lineage>
</organism>
<feature type="non-terminal residue" evidence="1">
    <location>
        <position position="87"/>
    </location>
</feature>
<proteinExistence type="predicted"/>
<sequence length="87" mass="10024">EEVLEVAKEQIQGTKSRLLLCSLLLLKAHSFTAGYLDSDLISALSHVLNQYTSAWAEQEERRKQKEDEDVALYKYKDQIHGDERSDK</sequence>
<dbReference type="EMBL" id="HACG01008519">
    <property type="protein sequence ID" value="CEK55384.1"/>
    <property type="molecule type" value="Transcribed_RNA"/>
</dbReference>